<dbReference type="Proteomes" id="UP000193006">
    <property type="component" value="Chromosome"/>
</dbReference>
<evidence type="ECO:0000313" key="5">
    <source>
        <dbReference type="Proteomes" id="UP000193006"/>
    </source>
</evidence>
<dbReference type="PANTHER" id="PTHR40047">
    <property type="entry name" value="UPF0703 PROTEIN YCGQ"/>
    <property type="match status" value="1"/>
</dbReference>
<keyword evidence="1" id="KW-1133">Transmembrane helix</keyword>
<organism evidence="4 5">
    <name type="scientific">Halalkalibacter krulwichiae</name>
    <dbReference type="NCBI Taxonomy" id="199441"/>
    <lineage>
        <taxon>Bacteria</taxon>
        <taxon>Bacillati</taxon>
        <taxon>Bacillota</taxon>
        <taxon>Bacilli</taxon>
        <taxon>Bacillales</taxon>
        <taxon>Bacillaceae</taxon>
        <taxon>Halalkalibacter</taxon>
    </lineage>
</organism>
<dbReference type="Pfam" id="PF21537">
    <property type="entry name" value="DUF1980_C"/>
    <property type="match status" value="1"/>
</dbReference>
<gene>
    <name evidence="4" type="ORF">BkAM31D_06190</name>
</gene>
<dbReference type="EMBL" id="CP020814">
    <property type="protein sequence ID" value="ARK29477.1"/>
    <property type="molecule type" value="Genomic_DNA"/>
</dbReference>
<dbReference type="Pfam" id="PF09323">
    <property type="entry name" value="DUF1980"/>
    <property type="match status" value="1"/>
</dbReference>
<dbReference type="STRING" id="199441.BkAM31D_06190"/>
<protein>
    <recommendedName>
        <fullName evidence="6">TIGR03943 family protein</fullName>
    </recommendedName>
</protein>
<dbReference type="InterPro" id="IPR048447">
    <property type="entry name" value="DUF1980_C"/>
</dbReference>
<dbReference type="NCBIfam" id="TIGR03943">
    <property type="entry name" value="TIGR03943 family putative permease subunit"/>
    <property type="match status" value="1"/>
</dbReference>
<reference evidence="4 5" key="1">
    <citation type="submission" date="2017-04" db="EMBL/GenBank/DDBJ databases">
        <title>Bacillus krulwichiae AM31D Genome sequencing and assembly.</title>
        <authorList>
            <person name="Krulwich T.A."/>
            <person name="Anastor L."/>
            <person name="Ehrlich R."/>
            <person name="Ehrlich G.D."/>
            <person name="Janto B."/>
        </authorList>
    </citation>
    <scope>NUCLEOTIDE SEQUENCE [LARGE SCALE GENOMIC DNA]</scope>
    <source>
        <strain evidence="4 5">AM31D</strain>
    </source>
</reference>
<evidence type="ECO:0000259" key="2">
    <source>
        <dbReference type="Pfam" id="PF09323"/>
    </source>
</evidence>
<sequence>MEKSSDLGFHAYIRGIILIGFALLMLAFIITGNITYYIAPTMMPFIYFATVVFLLLGVVQIIRSTSKGQEEEQFCDCGTDHNVNGSSITKLVIYSIFVTPIVLGFVLPDKLLDSSVAANRGIQFGSGIVADQASVEPKTSQPGDTSRAEAFLNDPDAYYESLEAGTSNESEEHNTDMTAEEFYTTEGFNQYYDELTKELLAQDHIIVTEENYLDMMTVLDLQLEHFIGKTIEIVGFVYREPEFEDDQLVVARFGMTCCVADASVYGTMIQAEEASQLENDTWVRVTGVIDQTNYYEYRIPLVQLTEIEVVEQPDSPYVFPRFSF</sequence>
<name>A0A1X9M7T9_9BACI</name>
<keyword evidence="1" id="KW-0472">Membrane</keyword>
<keyword evidence="1" id="KW-0812">Transmembrane</keyword>
<evidence type="ECO:0000256" key="1">
    <source>
        <dbReference type="SAM" id="Phobius"/>
    </source>
</evidence>
<evidence type="ECO:0000259" key="3">
    <source>
        <dbReference type="Pfam" id="PF21537"/>
    </source>
</evidence>
<dbReference type="RefSeq" id="WP_066153995.1">
    <property type="nucleotide sequence ID" value="NZ_CP020814.1"/>
</dbReference>
<feature type="domain" description="DUF1980" evidence="3">
    <location>
        <begin position="183"/>
        <end position="320"/>
    </location>
</feature>
<evidence type="ECO:0000313" key="4">
    <source>
        <dbReference type="EMBL" id="ARK29477.1"/>
    </source>
</evidence>
<dbReference type="InterPro" id="IPR052955">
    <property type="entry name" value="UPF0703_membrane_permease"/>
</dbReference>
<feature type="transmembrane region" description="Helical" evidence="1">
    <location>
        <begin position="91"/>
        <end position="108"/>
    </location>
</feature>
<evidence type="ECO:0008006" key="6">
    <source>
        <dbReference type="Google" id="ProtNLM"/>
    </source>
</evidence>
<dbReference type="KEGG" id="bkw:BkAM31D_06190"/>
<feature type="transmembrane region" description="Helical" evidence="1">
    <location>
        <begin position="12"/>
        <end position="39"/>
    </location>
</feature>
<dbReference type="AlphaFoldDB" id="A0A1X9M7T9"/>
<dbReference type="PANTHER" id="PTHR40047:SF1">
    <property type="entry name" value="UPF0703 PROTEIN YCGQ"/>
    <property type="match status" value="1"/>
</dbReference>
<feature type="domain" description="DUF1980" evidence="2">
    <location>
        <begin position="13"/>
        <end position="123"/>
    </location>
</feature>
<accession>A0A1X9M7T9</accession>
<dbReference type="InterPro" id="IPR048493">
    <property type="entry name" value="DUF1980_N"/>
</dbReference>
<feature type="transmembrane region" description="Helical" evidence="1">
    <location>
        <begin position="45"/>
        <end position="62"/>
    </location>
</feature>
<proteinExistence type="predicted"/>
<keyword evidence="5" id="KW-1185">Reference proteome</keyword>
<dbReference type="InterPro" id="IPR015402">
    <property type="entry name" value="DUF1980"/>
</dbReference>